<feature type="signal peptide" evidence="5">
    <location>
        <begin position="1"/>
        <end position="29"/>
    </location>
</feature>
<reference evidence="6" key="1">
    <citation type="submission" date="2021-10" db="EMBL/GenBank/DDBJ databases">
        <title>Tropical sea cucumber genome reveals ecological adaptation and Cuvierian tubules defense mechanism.</title>
        <authorList>
            <person name="Chen T."/>
        </authorList>
    </citation>
    <scope>NUCLEOTIDE SEQUENCE</scope>
    <source>
        <strain evidence="6">Nanhai2018</strain>
        <tissue evidence="6">Muscle</tissue>
    </source>
</reference>
<accession>A0A9Q1CDD5</accession>
<dbReference type="PANTHER" id="PTHR48043:SF145">
    <property type="entry name" value="FI06409P-RELATED"/>
    <property type="match status" value="1"/>
</dbReference>
<gene>
    <name evidence="6" type="ORF">HOLleu_09755</name>
</gene>
<dbReference type="InterPro" id="IPR050271">
    <property type="entry name" value="UDP-glycosyltransferase"/>
</dbReference>
<organism evidence="6 7">
    <name type="scientific">Holothuria leucospilota</name>
    <name type="common">Black long sea cucumber</name>
    <name type="synonym">Mertensiothuria leucospilota</name>
    <dbReference type="NCBI Taxonomy" id="206669"/>
    <lineage>
        <taxon>Eukaryota</taxon>
        <taxon>Metazoa</taxon>
        <taxon>Echinodermata</taxon>
        <taxon>Eleutherozoa</taxon>
        <taxon>Echinozoa</taxon>
        <taxon>Holothuroidea</taxon>
        <taxon>Aspidochirotacea</taxon>
        <taxon>Aspidochirotida</taxon>
        <taxon>Holothuriidae</taxon>
        <taxon>Holothuria</taxon>
    </lineage>
</organism>
<dbReference type="PANTHER" id="PTHR48043">
    <property type="entry name" value="EG:EG0003.4 PROTEIN-RELATED"/>
    <property type="match status" value="1"/>
</dbReference>
<proteinExistence type="inferred from homology"/>
<keyword evidence="4" id="KW-0812">Transmembrane</keyword>
<keyword evidence="4" id="KW-0472">Membrane</keyword>
<dbReference type="Proteomes" id="UP001152320">
    <property type="component" value="Chromosome 4"/>
</dbReference>
<evidence type="ECO:0000313" key="7">
    <source>
        <dbReference type="Proteomes" id="UP001152320"/>
    </source>
</evidence>
<evidence type="ECO:0000256" key="1">
    <source>
        <dbReference type="ARBA" id="ARBA00009995"/>
    </source>
</evidence>
<dbReference type="GO" id="GO:0008194">
    <property type="term" value="F:UDP-glycosyltransferase activity"/>
    <property type="evidence" value="ECO:0007669"/>
    <property type="project" value="InterPro"/>
</dbReference>
<protein>
    <submittedName>
        <fullName evidence="6">UDP-glucuronosyltransferase 2B37</fullName>
    </submittedName>
</protein>
<comment type="similarity">
    <text evidence="1">Belongs to the UDP-glycosyltransferase family.</text>
</comment>
<dbReference type="Pfam" id="PF00201">
    <property type="entry name" value="UDPGT"/>
    <property type="match status" value="1"/>
</dbReference>
<keyword evidence="3" id="KW-0808">Transferase</keyword>
<name>A0A9Q1CDD5_HOLLE</name>
<keyword evidence="4" id="KW-1133">Transmembrane helix</keyword>
<evidence type="ECO:0000256" key="2">
    <source>
        <dbReference type="ARBA" id="ARBA00022676"/>
    </source>
</evidence>
<evidence type="ECO:0000256" key="5">
    <source>
        <dbReference type="SAM" id="SignalP"/>
    </source>
</evidence>
<dbReference type="Gene3D" id="3.40.50.2000">
    <property type="entry name" value="Glycogen Phosphorylase B"/>
    <property type="match status" value="2"/>
</dbReference>
<dbReference type="CDD" id="cd03784">
    <property type="entry name" value="GT1_Gtf-like"/>
    <property type="match status" value="1"/>
</dbReference>
<comment type="caution">
    <text evidence="6">The sequence shown here is derived from an EMBL/GenBank/DDBJ whole genome shotgun (WGS) entry which is preliminary data.</text>
</comment>
<sequence length="531" mass="58979">MISTARSAAIVCTSFALVLLGTSPIPSDGANILVFPGLGEATHSLVPRMLGERLVDRGHNVTIVTSSIFVNSSWHASPSERIPFVVYKSIYEREYILGTIENFINKSVNGEMSVKEHFKQLSQGTEFFTAELESVLGDYEVMYRLIEGKYDIALIDPFALFPLLVVERLRIPLMIPHCPGTLPPPLARLFGLPSNPSYVPDGMTGLSHRMSFMERLQNTLSSAGYIVFKYLFLNGFNEKRHLWNVNPQISTADALMKRYDAWLVNSNFVLDYSRPFLPHTGLLGGSLIRPASSIPPGVLLDFLEGAGDSGVVLVSLGSFVTSMDEKKLQILTEAFAKLPNQVLWRLPTELTPSKLGNNTLVVPWIPQNDVLGHPNVVAFVSNGGGLGGYEATYQGVPIVSIPFFTDHPDNAIRLVSKGIGVIVNIQSITTEILYNAIKEVTSEPSFKLEAQRWSEVLRDFPDKGLDYACFIVEYVIKHGGDITRAKGQSMTGYQYYLVDVCLFLIIAFHVFEFVFLSVFFNVKKVIMEKIH</sequence>
<dbReference type="OrthoDB" id="5835829at2759"/>
<dbReference type="SUPFAM" id="SSF53756">
    <property type="entry name" value="UDP-Glycosyltransferase/glycogen phosphorylase"/>
    <property type="match status" value="1"/>
</dbReference>
<dbReference type="EMBL" id="JAIZAY010000004">
    <property type="protein sequence ID" value="KAJ8042880.1"/>
    <property type="molecule type" value="Genomic_DNA"/>
</dbReference>
<evidence type="ECO:0000313" key="6">
    <source>
        <dbReference type="EMBL" id="KAJ8042880.1"/>
    </source>
</evidence>
<keyword evidence="5" id="KW-0732">Signal</keyword>
<keyword evidence="7" id="KW-1185">Reference proteome</keyword>
<evidence type="ECO:0000256" key="3">
    <source>
        <dbReference type="ARBA" id="ARBA00022679"/>
    </source>
</evidence>
<evidence type="ECO:0000256" key="4">
    <source>
        <dbReference type="SAM" id="Phobius"/>
    </source>
</evidence>
<dbReference type="FunFam" id="3.40.50.2000:FF:000021">
    <property type="entry name" value="UDP-glucuronosyltransferase"/>
    <property type="match status" value="1"/>
</dbReference>
<dbReference type="AlphaFoldDB" id="A0A9Q1CDD5"/>
<feature type="transmembrane region" description="Helical" evidence="4">
    <location>
        <begin position="495"/>
        <end position="522"/>
    </location>
</feature>
<keyword evidence="2" id="KW-0328">Glycosyltransferase</keyword>
<feature type="chain" id="PRO_5040438853" evidence="5">
    <location>
        <begin position="30"/>
        <end position="531"/>
    </location>
</feature>
<dbReference type="InterPro" id="IPR002213">
    <property type="entry name" value="UDP_glucos_trans"/>
</dbReference>